<feature type="coiled-coil region" evidence="1">
    <location>
        <begin position="600"/>
        <end position="648"/>
    </location>
</feature>
<name>A0A146JZQ2_9EUKA</name>
<evidence type="ECO:0000313" key="2">
    <source>
        <dbReference type="EMBL" id="JAP90153.1"/>
    </source>
</evidence>
<proteinExistence type="predicted"/>
<organism evidence="2">
    <name type="scientific">Trepomonas sp. PC1</name>
    <dbReference type="NCBI Taxonomy" id="1076344"/>
    <lineage>
        <taxon>Eukaryota</taxon>
        <taxon>Metamonada</taxon>
        <taxon>Diplomonadida</taxon>
        <taxon>Hexamitidae</taxon>
        <taxon>Hexamitinae</taxon>
        <taxon>Trepomonas</taxon>
    </lineage>
</organism>
<reference evidence="2" key="1">
    <citation type="submission" date="2015-07" db="EMBL/GenBank/DDBJ databases">
        <title>Adaptation to a free-living lifestyle via gene acquisitions in the diplomonad Trepomonas sp. PC1.</title>
        <authorList>
            <person name="Xu F."/>
            <person name="Jerlstrom-Hultqvist J."/>
            <person name="Kolisko M."/>
            <person name="Simpson A.G.B."/>
            <person name="Roger A.J."/>
            <person name="Svard S.G."/>
            <person name="Andersson J.O."/>
        </authorList>
    </citation>
    <scope>NUCLEOTIDE SEQUENCE</scope>
    <source>
        <strain evidence="2">PC1</strain>
    </source>
</reference>
<feature type="non-terminal residue" evidence="2">
    <location>
        <position position="1"/>
    </location>
</feature>
<feature type="coiled-coil region" evidence="1">
    <location>
        <begin position="121"/>
        <end position="570"/>
    </location>
</feature>
<sequence>QSNTAVQLCQKLKLPVAVQGHELQAIEKHINDLLKIKESYKTFCQVISFMTEGIFRSISIQQSSVERKNEKMAQNMQFLYQLAFHGFLGLTKPLTVTIDQYIASSAEFQKFNAEIDLPCVMDDIESQMMQEMQRLMQKKESYLAQQAMEVQKLKQQIVDLTAISQTVPGLQKQNKMLQQQISELQSQLNSSKGDLGIKTESVQQLQIQNDFLSTELTKYKNLTQEMEIQQRKNEDIIQKLGLQKSQTEQSLDQQKQQITSFQKEMRFQMSQIQIIEEEYESYKKQSEQKIQILSQQLKEINDKKSTLEQSFKQTDLKKSTQLDQVTVKLEQALIELQQTQEVVQNLKQQIITQQNKINQILTQLSEQTLLNQEYKSKIQAMKEEQTLQITEIEQQFEQKSSTLENCNRDLKNAKESLQTQLLQCESFINELQTENKQTQEELKDLQRQLFSLEKQNEILLHQQTLNEENLNIHQTERNSLQNVIKNFEMQSEIQKCKVSDQKAAISELQNEIEHLVKVQIQFKQDLVQKEQCERDLVQIQTELNQKTEQVQQCKRENLKLKNELQQVQDLQYQQQQQISQLKSESHVESQKLTKVHNFLVDDLNGQIGALKRRLQEVEAQYSLMRKQASEKQEKLQQVKSTLTKYKEIKSPLTSFAKTE</sequence>
<keyword evidence="1" id="KW-0175">Coiled coil</keyword>
<dbReference type="EMBL" id="GDID01006453">
    <property type="protein sequence ID" value="JAP90153.1"/>
    <property type="molecule type" value="Transcribed_RNA"/>
</dbReference>
<accession>A0A146JZQ2</accession>
<dbReference type="AlphaFoldDB" id="A0A146JZQ2"/>
<gene>
    <name evidence="2" type="ORF">TPC1_30352</name>
</gene>
<evidence type="ECO:0000256" key="1">
    <source>
        <dbReference type="SAM" id="Coils"/>
    </source>
</evidence>
<protein>
    <submittedName>
        <fullName evidence="2">Uncharacterized protein</fullName>
    </submittedName>
</protein>